<dbReference type="Pfam" id="PF01066">
    <property type="entry name" value="CDP-OH_P_transf"/>
    <property type="match status" value="1"/>
</dbReference>
<keyword evidence="5 12" id="KW-0812">Transmembrane</keyword>
<evidence type="ECO:0000256" key="2">
    <source>
        <dbReference type="ARBA" id="ARBA00010441"/>
    </source>
</evidence>
<dbReference type="InterPro" id="IPR043130">
    <property type="entry name" value="CDP-OH_PTrfase_TM_dom"/>
</dbReference>
<evidence type="ECO:0000256" key="3">
    <source>
        <dbReference type="ARBA" id="ARBA00022516"/>
    </source>
</evidence>
<reference evidence="13 14" key="1">
    <citation type="journal article" date="2015" name="Nature">
        <title>rRNA introns, odd ribosomes, and small enigmatic genomes across a large radiation of phyla.</title>
        <authorList>
            <person name="Brown C.T."/>
            <person name="Hug L.A."/>
            <person name="Thomas B.C."/>
            <person name="Sharon I."/>
            <person name="Castelle C.J."/>
            <person name="Singh A."/>
            <person name="Wilkins M.J."/>
            <person name="Williams K.H."/>
            <person name="Banfield J.F."/>
        </authorList>
    </citation>
    <scope>NUCLEOTIDE SEQUENCE [LARGE SCALE GENOMIC DNA]</scope>
</reference>
<dbReference type="AlphaFoldDB" id="A0A0G1QJ67"/>
<keyword evidence="7" id="KW-0443">Lipid metabolism</keyword>
<feature type="transmembrane region" description="Helical" evidence="12">
    <location>
        <begin position="264"/>
        <end position="281"/>
    </location>
</feature>
<dbReference type="PANTHER" id="PTHR14269:SF11">
    <property type="entry name" value="CDP-DIACYLGLYCEROL--GLYCEROL-3-PHOSPHATE 3-PHOSPHATIDYLTRANSFERASE"/>
    <property type="match status" value="1"/>
</dbReference>
<name>A0A0G1QJ67_9BACT</name>
<accession>A0A0G1QJ67</accession>
<keyword evidence="8 12" id="KW-0472">Membrane</keyword>
<comment type="caution">
    <text evidence="13">The sequence shown here is derived from an EMBL/GenBank/DDBJ whole genome shotgun (WGS) entry which is preliminary data.</text>
</comment>
<evidence type="ECO:0000256" key="8">
    <source>
        <dbReference type="ARBA" id="ARBA00023136"/>
    </source>
</evidence>
<dbReference type="GO" id="GO:0016780">
    <property type="term" value="F:phosphotransferase activity, for other substituted phosphate groups"/>
    <property type="evidence" value="ECO:0007669"/>
    <property type="project" value="InterPro"/>
</dbReference>
<evidence type="ECO:0000256" key="12">
    <source>
        <dbReference type="SAM" id="Phobius"/>
    </source>
</evidence>
<evidence type="ECO:0000313" key="13">
    <source>
        <dbReference type="EMBL" id="KKU17818.1"/>
    </source>
</evidence>
<feature type="transmembrane region" description="Helical" evidence="12">
    <location>
        <begin position="32"/>
        <end position="55"/>
    </location>
</feature>
<evidence type="ECO:0000256" key="9">
    <source>
        <dbReference type="ARBA" id="ARBA00023209"/>
    </source>
</evidence>
<comment type="subcellular location">
    <subcellularLocation>
        <location evidence="1">Membrane</location>
        <topology evidence="1">Multi-pass membrane protein</topology>
    </subcellularLocation>
</comment>
<comment type="similarity">
    <text evidence="2 11">Belongs to the CDP-alcohol phosphatidyltransferase class-I family.</text>
</comment>
<dbReference type="Gene3D" id="1.20.120.1760">
    <property type="match status" value="1"/>
</dbReference>
<dbReference type="Proteomes" id="UP000034644">
    <property type="component" value="Unassembled WGS sequence"/>
</dbReference>
<evidence type="ECO:0000256" key="1">
    <source>
        <dbReference type="ARBA" id="ARBA00004141"/>
    </source>
</evidence>
<evidence type="ECO:0000313" key="14">
    <source>
        <dbReference type="Proteomes" id="UP000034644"/>
    </source>
</evidence>
<dbReference type="GO" id="GO:0046474">
    <property type="term" value="P:glycerophospholipid biosynthetic process"/>
    <property type="evidence" value="ECO:0007669"/>
    <property type="project" value="TreeGrafter"/>
</dbReference>
<dbReference type="InterPro" id="IPR000462">
    <property type="entry name" value="CDP-OH_P_trans"/>
</dbReference>
<evidence type="ECO:0000256" key="6">
    <source>
        <dbReference type="ARBA" id="ARBA00022989"/>
    </source>
</evidence>
<dbReference type="GO" id="GO:0016020">
    <property type="term" value="C:membrane"/>
    <property type="evidence" value="ECO:0007669"/>
    <property type="project" value="UniProtKB-SubCell"/>
</dbReference>
<dbReference type="PANTHER" id="PTHR14269">
    <property type="entry name" value="CDP-DIACYLGLYCEROL--GLYCEROL-3-PHOSPHATE 3-PHOSPHATIDYLTRANSFERASE-RELATED"/>
    <property type="match status" value="1"/>
</dbReference>
<organism evidence="13 14">
    <name type="scientific">Candidatus Azambacteria bacterium GW2011_GWA2_45_90</name>
    <dbReference type="NCBI Taxonomy" id="1618614"/>
    <lineage>
        <taxon>Bacteria</taxon>
        <taxon>Candidatus Azamiibacteriota</taxon>
    </lineage>
</organism>
<keyword evidence="9" id="KW-0594">Phospholipid biosynthesis</keyword>
<keyword evidence="6 12" id="KW-1133">Transmembrane helix</keyword>
<dbReference type="PROSITE" id="PS00379">
    <property type="entry name" value="CDP_ALCOHOL_P_TRANSF"/>
    <property type="match status" value="1"/>
</dbReference>
<evidence type="ECO:0000256" key="5">
    <source>
        <dbReference type="ARBA" id="ARBA00022692"/>
    </source>
</evidence>
<evidence type="ECO:0000256" key="7">
    <source>
        <dbReference type="ARBA" id="ARBA00023098"/>
    </source>
</evidence>
<evidence type="ECO:0000256" key="10">
    <source>
        <dbReference type="ARBA" id="ARBA00023264"/>
    </source>
</evidence>
<dbReference type="InterPro" id="IPR050324">
    <property type="entry name" value="CDP-alcohol_PTase-I"/>
</dbReference>
<dbReference type="InterPro" id="IPR048254">
    <property type="entry name" value="CDP_ALCOHOL_P_TRANSF_CS"/>
</dbReference>
<dbReference type="EMBL" id="LCLO01000025">
    <property type="protein sequence ID" value="KKU17818.1"/>
    <property type="molecule type" value="Genomic_DNA"/>
</dbReference>
<evidence type="ECO:0008006" key="15">
    <source>
        <dbReference type="Google" id="ProtNLM"/>
    </source>
</evidence>
<feature type="transmembrane region" description="Helical" evidence="12">
    <location>
        <begin position="240"/>
        <end position="258"/>
    </location>
</feature>
<gene>
    <name evidence="13" type="ORF">UX27_C0025G0005</name>
</gene>
<sequence length="289" mass="32330">MARVPSELKKTLIEMLTEEEKKKRDNWWLTKWILGIIPFWLKPNVLTFLRVFLVIVSYKLWQTQNEISSLQLLILGFAAITDWIDGSMARTRNQITALGTILDPVADDLLGFWIILLLVYSNALSPLPGFGLIFCELALATGAGVWLLVELIKSRKSGAASRVRVSAIVLDNVKVNIIGRYRFGFMLGGLGLLILAFARDRATLFFYFGHLYPPLILIGIALLVLGFIDNKGRLINIGKFVTSIAIIMTILSIIEPFALIAGRLLVYLSFAAFALEIVGYLKNIRDASR</sequence>
<evidence type="ECO:0000256" key="11">
    <source>
        <dbReference type="RuleBase" id="RU003750"/>
    </source>
</evidence>
<feature type="transmembrane region" description="Helical" evidence="12">
    <location>
        <begin position="204"/>
        <end position="228"/>
    </location>
</feature>
<protein>
    <recommendedName>
        <fullName evidence="15">CDP-alcohol phosphatidyltransferase</fullName>
    </recommendedName>
</protein>
<keyword evidence="3" id="KW-0444">Lipid biosynthesis</keyword>
<feature type="transmembrane region" description="Helical" evidence="12">
    <location>
        <begin position="105"/>
        <end position="123"/>
    </location>
</feature>
<feature type="transmembrane region" description="Helical" evidence="12">
    <location>
        <begin position="129"/>
        <end position="149"/>
    </location>
</feature>
<feature type="transmembrane region" description="Helical" evidence="12">
    <location>
        <begin position="181"/>
        <end position="198"/>
    </location>
</feature>
<keyword evidence="4 11" id="KW-0808">Transferase</keyword>
<proteinExistence type="inferred from homology"/>
<keyword evidence="10" id="KW-1208">Phospholipid metabolism</keyword>
<evidence type="ECO:0000256" key="4">
    <source>
        <dbReference type="ARBA" id="ARBA00022679"/>
    </source>
</evidence>